<proteinExistence type="predicted"/>
<keyword evidence="3" id="KW-0949">S-adenosyl-L-methionine</keyword>
<protein>
    <submittedName>
        <fullName evidence="4">O-methyltransferase</fullName>
    </submittedName>
</protein>
<dbReference type="GO" id="GO:0032259">
    <property type="term" value="P:methylation"/>
    <property type="evidence" value="ECO:0007669"/>
    <property type="project" value="UniProtKB-KW"/>
</dbReference>
<evidence type="ECO:0000256" key="1">
    <source>
        <dbReference type="ARBA" id="ARBA00022603"/>
    </source>
</evidence>
<reference evidence="4" key="1">
    <citation type="journal article" date="2014" name="Int. J. Syst. Evol. Microbiol.">
        <title>Complete genome sequence of Corynebacterium casei LMG S-19264T (=DSM 44701T), isolated from a smear-ripened cheese.</title>
        <authorList>
            <consortium name="US DOE Joint Genome Institute (JGI-PGF)"/>
            <person name="Walter F."/>
            <person name="Albersmeier A."/>
            <person name="Kalinowski J."/>
            <person name="Ruckert C."/>
        </authorList>
    </citation>
    <scope>NUCLEOTIDE SEQUENCE</scope>
    <source>
        <strain evidence="4">CGMCC 1.12813</strain>
    </source>
</reference>
<accession>A0A916WD43</accession>
<dbReference type="RefSeq" id="WP_188508749.1">
    <property type="nucleotide sequence ID" value="NZ_BMGB01000001.1"/>
</dbReference>
<dbReference type="Gene3D" id="3.40.50.150">
    <property type="entry name" value="Vaccinia Virus protein VP39"/>
    <property type="match status" value="1"/>
</dbReference>
<dbReference type="InterPro" id="IPR002935">
    <property type="entry name" value="SAM_O-MeTrfase"/>
</dbReference>
<dbReference type="Proteomes" id="UP000606922">
    <property type="component" value="Unassembled WGS sequence"/>
</dbReference>
<evidence type="ECO:0000313" key="5">
    <source>
        <dbReference type="Proteomes" id="UP000606922"/>
    </source>
</evidence>
<dbReference type="GO" id="GO:0008171">
    <property type="term" value="F:O-methyltransferase activity"/>
    <property type="evidence" value="ECO:0007669"/>
    <property type="project" value="InterPro"/>
</dbReference>
<gene>
    <name evidence="4" type="ORF">GCM10010979_00830</name>
</gene>
<dbReference type="PROSITE" id="PS51682">
    <property type="entry name" value="SAM_OMT_I"/>
    <property type="match status" value="1"/>
</dbReference>
<dbReference type="GO" id="GO:0008757">
    <property type="term" value="F:S-adenosylmethionine-dependent methyltransferase activity"/>
    <property type="evidence" value="ECO:0007669"/>
    <property type="project" value="TreeGrafter"/>
</dbReference>
<dbReference type="EMBL" id="BMGB01000001">
    <property type="protein sequence ID" value="GGA89966.1"/>
    <property type="molecule type" value="Genomic_DNA"/>
</dbReference>
<reference evidence="4" key="2">
    <citation type="submission" date="2020-09" db="EMBL/GenBank/DDBJ databases">
        <authorList>
            <person name="Sun Q."/>
            <person name="Zhou Y."/>
        </authorList>
    </citation>
    <scope>NUCLEOTIDE SEQUENCE</scope>
    <source>
        <strain evidence="4">CGMCC 1.12813</strain>
    </source>
</reference>
<evidence type="ECO:0000313" key="4">
    <source>
        <dbReference type="EMBL" id="GGA89966.1"/>
    </source>
</evidence>
<dbReference type="PANTHER" id="PTHR10509">
    <property type="entry name" value="O-METHYLTRANSFERASE-RELATED"/>
    <property type="match status" value="1"/>
</dbReference>
<dbReference type="SUPFAM" id="SSF53335">
    <property type="entry name" value="S-adenosyl-L-methionine-dependent methyltransferases"/>
    <property type="match status" value="1"/>
</dbReference>
<evidence type="ECO:0000256" key="3">
    <source>
        <dbReference type="ARBA" id="ARBA00022691"/>
    </source>
</evidence>
<keyword evidence="5" id="KW-1185">Reference proteome</keyword>
<evidence type="ECO:0000256" key="2">
    <source>
        <dbReference type="ARBA" id="ARBA00022679"/>
    </source>
</evidence>
<comment type="caution">
    <text evidence="4">The sequence shown here is derived from an EMBL/GenBank/DDBJ whole genome shotgun (WGS) entry which is preliminary data.</text>
</comment>
<dbReference type="Pfam" id="PF01596">
    <property type="entry name" value="Methyltransf_3"/>
    <property type="match status" value="1"/>
</dbReference>
<dbReference type="AlphaFoldDB" id="A0A916WD43"/>
<name>A0A916WD43_9MICO</name>
<dbReference type="PANTHER" id="PTHR10509:SF85">
    <property type="entry name" value="O-METHYLTRANSFERASE RV1220C-RELATED"/>
    <property type="match status" value="1"/>
</dbReference>
<keyword evidence="1" id="KW-0489">Methyltransferase</keyword>
<sequence>MAGKESSWKFAEEFIVERPEIALARQHSVEVGVEPVSPATGAQLAVLAAATNASNIMEIGTGLGVSGLWMLTGAPNAVLTSIDSEIDHQQLAKVTFTAADIPANRVRLIAGRALDVLPRMNESSYDLVLVDADPYSVIEYVEHGLRMVRTGGTVVVAHALWRGRVADPAQRDDTVTGFRTLLREVAESSAVISSLSPVGDGLLQLTKIAD</sequence>
<dbReference type="InterPro" id="IPR050362">
    <property type="entry name" value="Cation-dep_OMT"/>
</dbReference>
<keyword evidence="2" id="KW-0808">Transferase</keyword>
<dbReference type="InterPro" id="IPR029063">
    <property type="entry name" value="SAM-dependent_MTases_sf"/>
</dbReference>
<organism evidence="4 5">
    <name type="scientific">Conyzicola nivalis</name>
    <dbReference type="NCBI Taxonomy" id="1477021"/>
    <lineage>
        <taxon>Bacteria</taxon>
        <taxon>Bacillati</taxon>
        <taxon>Actinomycetota</taxon>
        <taxon>Actinomycetes</taxon>
        <taxon>Micrococcales</taxon>
        <taxon>Microbacteriaceae</taxon>
        <taxon>Conyzicola</taxon>
    </lineage>
</organism>